<dbReference type="Pfam" id="PF01252">
    <property type="entry name" value="Peptidase_A8"/>
    <property type="match status" value="1"/>
</dbReference>
<evidence type="ECO:0000256" key="11">
    <source>
        <dbReference type="RuleBase" id="RU004181"/>
    </source>
</evidence>
<dbReference type="HAMAP" id="MF_00161">
    <property type="entry name" value="LspA"/>
    <property type="match status" value="1"/>
</dbReference>
<dbReference type="GO" id="GO:0006508">
    <property type="term" value="P:proteolysis"/>
    <property type="evidence" value="ECO:0007669"/>
    <property type="project" value="UniProtKB-KW"/>
</dbReference>
<feature type="active site" evidence="9">
    <location>
        <position position="126"/>
    </location>
</feature>
<keyword evidence="13" id="KW-1185">Reference proteome</keyword>
<keyword evidence="2 9" id="KW-1003">Cell membrane</keyword>
<dbReference type="InterPro" id="IPR001872">
    <property type="entry name" value="Peptidase_A8"/>
</dbReference>
<sequence>MLVWLTIIGVWIIDRFLKVLIQTNFSPGETLIVIPKVFHLTFVLNPGAAFGLMAGQTWIFIVTAFVVIGGVIYGQFRIPPRERLTRIAIGMIGGGALGNLYDRLVIGRVVDYLDFQIWPYVFNFADSMIVSSVGLLMFLIYNEEKARGISEKIEEPPTTPRKQGNE</sequence>
<gene>
    <name evidence="9" type="primary">lspA</name>
    <name evidence="12" type="ORF">E4K67_03660</name>
</gene>
<evidence type="ECO:0000256" key="9">
    <source>
        <dbReference type="HAMAP-Rule" id="MF_00161"/>
    </source>
</evidence>
<evidence type="ECO:0000256" key="6">
    <source>
        <dbReference type="ARBA" id="ARBA00022801"/>
    </source>
</evidence>
<keyword evidence="5 9" id="KW-0064">Aspartyl protease</keyword>
<evidence type="ECO:0000256" key="2">
    <source>
        <dbReference type="ARBA" id="ARBA00022475"/>
    </source>
</evidence>
<dbReference type="OrthoDB" id="9810259at2"/>
<dbReference type="EMBL" id="SPQQ01000001">
    <property type="protein sequence ID" value="TGE40083.1"/>
    <property type="molecule type" value="Genomic_DNA"/>
</dbReference>
<proteinExistence type="inferred from homology"/>
<evidence type="ECO:0000256" key="1">
    <source>
        <dbReference type="ARBA" id="ARBA00006139"/>
    </source>
</evidence>
<keyword evidence="3 9" id="KW-0645">Protease</keyword>
<comment type="caution">
    <text evidence="12">The sequence shown here is derived from an EMBL/GenBank/DDBJ whole genome shotgun (WGS) entry which is preliminary data.</text>
</comment>
<comment type="catalytic activity">
    <reaction evidence="9 10">
        <text>Release of signal peptides from bacterial membrane prolipoproteins. Hydrolyzes -Xaa-Yaa-Zaa-|-(S,diacylglyceryl)Cys-, in which Xaa is hydrophobic (preferably Leu), and Yaa (Ala or Ser) and Zaa (Gly or Ala) have small, neutral side chains.</text>
        <dbReference type="EC" id="3.4.23.36"/>
    </reaction>
</comment>
<feature type="transmembrane region" description="Helical" evidence="9">
    <location>
        <begin position="84"/>
        <end position="101"/>
    </location>
</feature>
<feature type="active site" evidence="9">
    <location>
        <position position="111"/>
    </location>
</feature>
<keyword evidence="7 9" id="KW-1133">Transmembrane helix</keyword>
<reference evidence="12 13" key="1">
    <citation type="submission" date="2019-03" db="EMBL/GenBank/DDBJ databases">
        <title>Draft Genome Sequence of Desulfosporosinus fructosivorans Strain 63.6F, Isolated from Marine Sediment in the Baltic Sea.</title>
        <authorList>
            <person name="Hausmann B."/>
            <person name="Vandieken V."/>
            <person name="Pjevac P."/>
            <person name="Schreck K."/>
            <person name="Herbold C.W."/>
            <person name="Loy A."/>
        </authorList>
    </citation>
    <scope>NUCLEOTIDE SEQUENCE [LARGE SCALE GENOMIC DNA]</scope>
    <source>
        <strain evidence="12 13">63.6F</strain>
    </source>
</reference>
<evidence type="ECO:0000313" key="12">
    <source>
        <dbReference type="EMBL" id="TGE40083.1"/>
    </source>
</evidence>
<evidence type="ECO:0000256" key="3">
    <source>
        <dbReference type="ARBA" id="ARBA00022670"/>
    </source>
</evidence>
<evidence type="ECO:0000313" key="13">
    <source>
        <dbReference type="Proteomes" id="UP000298460"/>
    </source>
</evidence>
<dbReference type="UniPathway" id="UPA00665"/>
<protein>
    <recommendedName>
        <fullName evidence="9">Lipoprotein signal peptidase</fullName>
        <ecNumber evidence="9">3.4.23.36</ecNumber>
    </recommendedName>
    <alternativeName>
        <fullName evidence="9">Prolipoprotein signal peptidase</fullName>
    </alternativeName>
    <alternativeName>
        <fullName evidence="9">Signal peptidase II</fullName>
        <shortName evidence="9">SPase II</shortName>
    </alternativeName>
</protein>
<keyword evidence="4 9" id="KW-0812">Transmembrane</keyword>
<dbReference type="PANTHER" id="PTHR33695:SF1">
    <property type="entry name" value="LIPOPROTEIN SIGNAL PEPTIDASE"/>
    <property type="match status" value="1"/>
</dbReference>
<evidence type="ECO:0000256" key="7">
    <source>
        <dbReference type="ARBA" id="ARBA00022989"/>
    </source>
</evidence>
<dbReference type="AlphaFoldDB" id="A0A4Z0RDK0"/>
<name>A0A4Z0RDK0_9FIRM</name>
<dbReference type="PROSITE" id="PS00855">
    <property type="entry name" value="SPASE_II"/>
    <property type="match status" value="1"/>
</dbReference>
<dbReference type="GO" id="GO:0004190">
    <property type="term" value="F:aspartic-type endopeptidase activity"/>
    <property type="evidence" value="ECO:0007669"/>
    <property type="project" value="UniProtKB-UniRule"/>
</dbReference>
<keyword evidence="8 9" id="KW-0472">Membrane</keyword>
<comment type="pathway">
    <text evidence="9">Protein modification; lipoprotein biosynthesis (signal peptide cleavage).</text>
</comment>
<evidence type="ECO:0000256" key="5">
    <source>
        <dbReference type="ARBA" id="ARBA00022750"/>
    </source>
</evidence>
<organism evidence="12 13">
    <name type="scientific">Desulfosporosinus fructosivorans</name>
    <dbReference type="NCBI Taxonomy" id="2018669"/>
    <lineage>
        <taxon>Bacteria</taxon>
        <taxon>Bacillati</taxon>
        <taxon>Bacillota</taxon>
        <taxon>Clostridia</taxon>
        <taxon>Eubacteriales</taxon>
        <taxon>Desulfitobacteriaceae</taxon>
        <taxon>Desulfosporosinus</taxon>
    </lineage>
</organism>
<comment type="caution">
    <text evidence="9">Lacks conserved residue(s) required for the propagation of feature annotation.</text>
</comment>
<dbReference type="Proteomes" id="UP000298460">
    <property type="component" value="Unassembled WGS sequence"/>
</dbReference>
<dbReference type="GO" id="GO:0005886">
    <property type="term" value="C:plasma membrane"/>
    <property type="evidence" value="ECO:0007669"/>
    <property type="project" value="UniProtKB-SubCell"/>
</dbReference>
<accession>A0A4Z0RDK0</accession>
<evidence type="ECO:0000256" key="8">
    <source>
        <dbReference type="ARBA" id="ARBA00023136"/>
    </source>
</evidence>
<dbReference type="EC" id="3.4.23.36" evidence="9"/>
<dbReference type="PANTHER" id="PTHR33695">
    <property type="entry name" value="LIPOPROTEIN SIGNAL PEPTIDASE"/>
    <property type="match status" value="1"/>
</dbReference>
<dbReference type="PRINTS" id="PR00781">
    <property type="entry name" value="LIPOSIGPTASE"/>
</dbReference>
<keyword evidence="6 9" id="KW-0378">Hydrolase</keyword>
<comment type="function">
    <text evidence="9 10">This protein specifically catalyzes the removal of signal peptides from prolipoproteins.</text>
</comment>
<evidence type="ECO:0000256" key="4">
    <source>
        <dbReference type="ARBA" id="ARBA00022692"/>
    </source>
</evidence>
<dbReference type="RefSeq" id="WP_135545016.1">
    <property type="nucleotide sequence ID" value="NZ_SPQQ01000001.1"/>
</dbReference>
<feature type="transmembrane region" description="Helical" evidence="9">
    <location>
        <begin position="121"/>
        <end position="141"/>
    </location>
</feature>
<feature type="transmembrane region" description="Helical" evidence="9">
    <location>
        <begin position="48"/>
        <end position="72"/>
    </location>
</feature>
<comment type="similarity">
    <text evidence="1 9 11">Belongs to the peptidase A8 family.</text>
</comment>
<dbReference type="NCBIfam" id="TIGR00077">
    <property type="entry name" value="lspA"/>
    <property type="match status" value="1"/>
</dbReference>
<evidence type="ECO:0000256" key="10">
    <source>
        <dbReference type="RuleBase" id="RU000594"/>
    </source>
</evidence>
<comment type="subcellular location">
    <subcellularLocation>
        <location evidence="9">Cell membrane</location>
        <topology evidence="9">Multi-pass membrane protein</topology>
    </subcellularLocation>
</comment>